<dbReference type="SUPFAM" id="SSF52172">
    <property type="entry name" value="CheY-like"/>
    <property type="match status" value="1"/>
</dbReference>
<reference evidence="11" key="1">
    <citation type="submission" date="2020-03" db="EMBL/GenBank/DDBJ databases">
        <title>Draft sequencing of Paenibacilllus sp. S3N08.</title>
        <authorList>
            <person name="Kim D.-U."/>
        </authorList>
    </citation>
    <scope>NUCLEOTIDE SEQUENCE</scope>
    <source>
        <strain evidence="11">S3N08</strain>
    </source>
</reference>
<dbReference type="CDD" id="cd17536">
    <property type="entry name" value="REC_YesN-like"/>
    <property type="match status" value="1"/>
</dbReference>
<dbReference type="Gene3D" id="3.40.50.2300">
    <property type="match status" value="1"/>
</dbReference>
<name>A0ABX0JDS9_9BACL</name>
<evidence type="ECO:0000256" key="4">
    <source>
        <dbReference type="ARBA" id="ARBA00023012"/>
    </source>
</evidence>
<dbReference type="InterPro" id="IPR018060">
    <property type="entry name" value="HTH_AraC"/>
</dbReference>
<feature type="modified residue" description="4-aspartylphosphate" evidence="8">
    <location>
        <position position="55"/>
    </location>
</feature>
<protein>
    <submittedName>
        <fullName evidence="11">Response regulator</fullName>
    </submittedName>
</protein>
<dbReference type="PRINTS" id="PR00032">
    <property type="entry name" value="HTHARAC"/>
</dbReference>
<organism evidence="11 12">
    <name type="scientific">Paenibacillus agricola</name>
    <dbReference type="NCBI Taxonomy" id="2716264"/>
    <lineage>
        <taxon>Bacteria</taxon>
        <taxon>Bacillati</taxon>
        <taxon>Bacillota</taxon>
        <taxon>Bacilli</taxon>
        <taxon>Bacillales</taxon>
        <taxon>Paenibacillaceae</taxon>
        <taxon>Paenibacillus</taxon>
    </lineage>
</organism>
<dbReference type="InterPro" id="IPR001789">
    <property type="entry name" value="Sig_transdc_resp-reg_receiver"/>
</dbReference>
<dbReference type="Pfam" id="PF12833">
    <property type="entry name" value="HTH_18"/>
    <property type="match status" value="1"/>
</dbReference>
<feature type="domain" description="Response regulatory" evidence="10">
    <location>
        <begin position="3"/>
        <end position="120"/>
    </location>
</feature>
<dbReference type="SUPFAM" id="SSF46689">
    <property type="entry name" value="Homeodomain-like"/>
    <property type="match status" value="2"/>
</dbReference>
<evidence type="ECO:0000259" key="10">
    <source>
        <dbReference type="PROSITE" id="PS50110"/>
    </source>
</evidence>
<dbReference type="PROSITE" id="PS50110">
    <property type="entry name" value="RESPONSE_REGULATORY"/>
    <property type="match status" value="1"/>
</dbReference>
<dbReference type="InterPro" id="IPR020449">
    <property type="entry name" value="Tscrpt_reg_AraC-type_HTH"/>
</dbReference>
<comment type="caution">
    <text evidence="11">The sequence shown here is derived from an EMBL/GenBank/DDBJ whole genome shotgun (WGS) entry which is preliminary data.</text>
</comment>
<evidence type="ECO:0000256" key="1">
    <source>
        <dbReference type="ARBA" id="ARBA00004496"/>
    </source>
</evidence>
<evidence type="ECO:0000256" key="5">
    <source>
        <dbReference type="ARBA" id="ARBA00023015"/>
    </source>
</evidence>
<dbReference type="PROSITE" id="PS00041">
    <property type="entry name" value="HTH_ARAC_FAMILY_1"/>
    <property type="match status" value="1"/>
</dbReference>
<feature type="domain" description="HTH araC/xylS-type" evidence="9">
    <location>
        <begin position="441"/>
        <end position="539"/>
    </location>
</feature>
<evidence type="ECO:0000256" key="8">
    <source>
        <dbReference type="PROSITE-ProRule" id="PRU00169"/>
    </source>
</evidence>
<keyword evidence="5" id="KW-0805">Transcription regulation</keyword>
<evidence type="ECO:0000256" key="6">
    <source>
        <dbReference type="ARBA" id="ARBA00023125"/>
    </source>
</evidence>
<sequence>MLQLLLVDDEMNVVDTLAVTIDWADMDIHRVHRAYSASEAMNILALYPIDIVITDVRMPGMDGLELSRFIYEHWKHTKCMLLTAHADFEYAQTAIQNNICDYLLKPVSDEDLIKRVSFVVETIRIAKENHEAYNRAKHAMRDHLPRLRSELLYDLLQGSRISVNRLEEKMNLLEMPIRLDNHIVMMMIRYKEQFSDYNPFEMSLIEFAIGNLAEETVEEYFHVWYCKDVHDYLVLVLMPKEPWEQGQQERLHIHLKRLTNQIQLNIQHYLKKQVSILLGHWGVFPGDISKLYSNLLLLFGKRFGSEKDLPIYIADKDEMADIRSLERLYESPLLMHLLEAGSWEAVSNKLTAILEELESDWVKSPEHITSVFFNLFATFSYFAHKNGRMLADMIDTDYMRGKELAPIKTVGHLKEWVWNVIGKLEQHSKNEIKSARMVAVKEAQKYILSNLSSDISVQAISDHIHLHPAYLSKLYKLETGENISDYMTRLKMEKARKLLMSSTKKIFEISIEVGYQNPHYFIKVFKKHFGTTPQEYRNTHA</sequence>
<dbReference type="Pfam" id="PF00072">
    <property type="entry name" value="Response_reg"/>
    <property type="match status" value="1"/>
</dbReference>
<proteinExistence type="predicted"/>
<keyword evidence="4" id="KW-0902">Two-component regulatory system</keyword>
<evidence type="ECO:0000256" key="7">
    <source>
        <dbReference type="ARBA" id="ARBA00023163"/>
    </source>
</evidence>
<keyword evidence="2" id="KW-0963">Cytoplasm</keyword>
<dbReference type="RefSeq" id="WP_166152673.1">
    <property type="nucleotide sequence ID" value="NZ_JAAOIW010000008.1"/>
</dbReference>
<keyword evidence="12" id="KW-1185">Reference proteome</keyword>
<dbReference type="PROSITE" id="PS01124">
    <property type="entry name" value="HTH_ARAC_FAMILY_2"/>
    <property type="match status" value="1"/>
</dbReference>
<dbReference type="InterPro" id="IPR011006">
    <property type="entry name" value="CheY-like_superfamily"/>
</dbReference>
<dbReference type="PANTHER" id="PTHR42713">
    <property type="entry name" value="HISTIDINE KINASE-RELATED"/>
    <property type="match status" value="1"/>
</dbReference>
<dbReference type="Gene3D" id="1.10.10.60">
    <property type="entry name" value="Homeodomain-like"/>
    <property type="match status" value="2"/>
</dbReference>
<keyword evidence="6" id="KW-0238">DNA-binding</keyword>
<keyword evidence="3 8" id="KW-0597">Phosphoprotein</keyword>
<dbReference type="PANTHER" id="PTHR42713:SF3">
    <property type="entry name" value="TRANSCRIPTIONAL REGULATORY PROTEIN HPTR"/>
    <property type="match status" value="1"/>
</dbReference>
<dbReference type="Proteomes" id="UP001165962">
    <property type="component" value="Unassembled WGS sequence"/>
</dbReference>
<accession>A0ABX0JDS9</accession>
<dbReference type="InterPro" id="IPR018062">
    <property type="entry name" value="HTH_AraC-typ_CS"/>
</dbReference>
<dbReference type="SMART" id="SM00342">
    <property type="entry name" value="HTH_ARAC"/>
    <property type="match status" value="1"/>
</dbReference>
<dbReference type="InterPro" id="IPR009057">
    <property type="entry name" value="Homeodomain-like_sf"/>
</dbReference>
<evidence type="ECO:0000256" key="2">
    <source>
        <dbReference type="ARBA" id="ARBA00022490"/>
    </source>
</evidence>
<dbReference type="InterPro" id="IPR051552">
    <property type="entry name" value="HptR"/>
</dbReference>
<dbReference type="SMART" id="SM00448">
    <property type="entry name" value="REC"/>
    <property type="match status" value="1"/>
</dbReference>
<gene>
    <name evidence="11" type="ORF">G9U52_21285</name>
</gene>
<evidence type="ECO:0000313" key="12">
    <source>
        <dbReference type="Proteomes" id="UP001165962"/>
    </source>
</evidence>
<evidence type="ECO:0000313" key="11">
    <source>
        <dbReference type="EMBL" id="NHN32379.1"/>
    </source>
</evidence>
<evidence type="ECO:0000256" key="3">
    <source>
        <dbReference type="ARBA" id="ARBA00022553"/>
    </source>
</evidence>
<evidence type="ECO:0000259" key="9">
    <source>
        <dbReference type="PROSITE" id="PS01124"/>
    </source>
</evidence>
<dbReference type="EMBL" id="JAAOIW010000008">
    <property type="protein sequence ID" value="NHN32379.1"/>
    <property type="molecule type" value="Genomic_DNA"/>
</dbReference>
<keyword evidence="7" id="KW-0804">Transcription</keyword>
<comment type="subcellular location">
    <subcellularLocation>
        <location evidence="1">Cytoplasm</location>
    </subcellularLocation>
</comment>